<comment type="caution">
    <text evidence="4">The sequence shown here is derived from an EMBL/GenBank/DDBJ whole genome shotgun (WGS) entry which is preliminary data.</text>
</comment>
<keyword evidence="3" id="KW-0472">Membrane</keyword>
<evidence type="ECO:0000313" key="5">
    <source>
        <dbReference type="Proteomes" id="UP000193785"/>
    </source>
</evidence>
<gene>
    <name evidence="4" type="ORF">HA46_19760</name>
</gene>
<dbReference type="Gene3D" id="1.10.287.110">
    <property type="entry name" value="DnaJ domain"/>
    <property type="match status" value="1"/>
</dbReference>
<feature type="compositionally biased region" description="Basic and acidic residues" evidence="2">
    <location>
        <begin position="35"/>
        <end position="45"/>
    </location>
</feature>
<keyword evidence="1" id="KW-0143">Chaperone</keyword>
<dbReference type="EMBL" id="MLJJ01000067">
    <property type="protein sequence ID" value="ORM90409.1"/>
    <property type="molecule type" value="Genomic_DNA"/>
</dbReference>
<dbReference type="Proteomes" id="UP000193785">
    <property type="component" value="Unassembled WGS sequence"/>
</dbReference>
<evidence type="ECO:0000313" key="4">
    <source>
        <dbReference type="EMBL" id="ORM90409.1"/>
    </source>
</evidence>
<keyword evidence="3" id="KW-0812">Transmembrane</keyword>
<evidence type="ECO:0000256" key="1">
    <source>
        <dbReference type="ARBA" id="ARBA00023186"/>
    </source>
</evidence>
<feature type="region of interest" description="Disordered" evidence="2">
    <location>
        <begin position="35"/>
        <end position="57"/>
    </location>
</feature>
<accession>A0ABX3ULU9</accession>
<keyword evidence="3" id="KW-1133">Transmembrane helix</keyword>
<name>A0ABX3ULU9_9GAMM</name>
<sequence>MQLVNTAYEVLSDPVKRAEHDTWIRQENWKRKQETLKAERAERESTTSQAEKTAAHFRSKTGSFNASRAGAGVIRVISRIISLARYAVIAGIIITFAYQFTHKNDQLSQAGTDEPDLTGLKIPDIKVPSQLTGCAGPLRTHPDGRPWGTLAKIMTVAENRSGLSSLTLDNSKNSQDLYVKLARSVDQNTRYFAREAFIPAHQQLTLQHLAVGNYVVKMMNIANGCAQVSPVLSIEETRTGRGIEYSNHSMTFYPVINGNTHLSTLSAADF</sequence>
<feature type="transmembrane region" description="Helical" evidence="3">
    <location>
        <begin position="83"/>
        <end position="100"/>
    </location>
</feature>
<keyword evidence="5" id="KW-1185">Reference proteome</keyword>
<reference evidence="4 5" key="1">
    <citation type="journal article" date="2017" name="Antonie Van Leeuwenhoek">
        <title>Phylogenomic resolution of the bacterial genus Pantoea and its relationship with Erwinia and Tatumella.</title>
        <authorList>
            <person name="Palmer M."/>
            <person name="Steenkamp E.T."/>
            <person name="Coetzee M.P."/>
            <person name="Chan W.Y."/>
            <person name="van Zyl E."/>
            <person name="De Maayer P."/>
            <person name="Coutinho T.A."/>
            <person name="Blom J."/>
            <person name="Smits T.H."/>
            <person name="Duffy B."/>
            <person name="Venter S.N."/>
        </authorList>
    </citation>
    <scope>NUCLEOTIDE SEQUENCE [LARGE SCALE GENOMIC DNA]</scope>
    <source>
        <strain evidence="4 5">LMG 5345</strain>
    </source>
</reference>
<evidence type="ECO:0000256" key="3">
    <source>
        <dbReference type="SAM" id="Phobius"/>
    </source>
</evidence>
<evidence type="ECO:0000256" key="2">
    <source>
        <dbReference type="SAM" id="MobiDB-lite"/>
    </source>
</evidence>
<organism evidence="4 5">
    <name type="scientific">Pantoea septica</name>
    <dbReference type="NCBI Taxonomy" id="472695"/>
    <lineage>
        <taxon>Bacteria</taxon>
        <taxon>Pseudomonadati</taxon>
        <taxon>Pseudomonadota</taxon>
        <taxon>Gammaproteobacteria</taxon>
        <taxon>Enterobacterales</taxon>
        <taxon>Erwiniaceae</taxon>
        <taxon>Pantoea</taxon>
    </lineage>
</organism>
<protein>
    <submittedName>
        <fullName evidence="4">Uncharacterized protein</fullName>
    </submittedName>
</protein>
<dbReference type="InterPro" id="IPR036869">
    <property type="entry name" value="J_dom_sf"/>
</dbReference>
<proteinExistence type="predicted"/>